<feature type="domain" description="HTH araC/xylS-type" evidence="4">
    <location>
        <begin position="8"/>
        <end position="106"/>
    </location>
</feature>
<name>A0A6N7XJE0_9FIRM</name>
<dbReference type="GO" id="GO:0043565">
    <property type="term" value="F:sequence-specific DNA binding"/>
    <property type="evidence" value="ECO:0007669"/>
    <property type="project" value="InterPro"/>
</dbReference>
<dbReference type="RefSeq" id="WP_216584912.1">
    <property type="nucleotide sequence ID" value="NZ_JAHLPJ010000001.1"/>
</dbReference>
<dbReference type="PANTHER" id="PTHR47504">
    <property type="entry name" value="RIGHT ORIGIN-BINDING PROTEIN"/>
    <property type="match status" value="1"/>
</dbReference>
<dbReference type="InterPro" id="IPR050959">
    <property type="entry name" value="MarA-like"/>
</dbReference>
<keyword evidence="1" id="KW-0805">Transcription regulation</keyword>
<dbReference type="SMART" id="SM00342">
    <property type="entry name" value="HTH_ARAC"/>
    <property type="match status" value="1"/>
</dbReference>
<dbReference type="PROSITE" id="PS00041">
    <property type="entry name" value="HTH_ARAC_FAMILY_1"/>
    <property type="match status" value="1"/>
</dbReference>
<dbReference type="Pfam" id="PF12833">
    <property type="entry name" value="HTH_18"/>
    <property type="match status" value="1"/>
</dbReference>
<keyword evidence="6" id="KW-1185">Reference proteome</keyword>
<comment type="caution">
    <text evidence="5">The sequence shown here is derived from an EMBL/GenBank/DDBJ whole genome shotgun (WGS) entry which is preliminary data.</text>
</comment>
<accession>A0A6N7XJE0</accession>
<dbReference type="InterPro" id="IPR009057">
    <property type="entry name" value="Homeodomain-like_sf"/>
</dbReference>
<organism evidence="5 6">
    <name type="scientific">Tissierella pigra</name>
    <dbReference type="NCBI Taxonomy" id="2607614"/>
    <lineage>
        <taxon>Bacteria</taxon>
        <taxon>Bacillati</taxon>
        <taxon>Bacillota</taxon>
        <taxon>Tissierellia</taxon>
        <taxon>Tissierellales</taxon>
        <taxon>Tissierellaceae</taxon>
        <taxon>Tissierella</taxon>
    </lineage>
</organism>
<evidence type="ECO:0000256" key="1">
    <source>
        <dbReference type="ARBA" id="ARBA00023015"/>
    </source>
</evidence>
<dbReference type="Gene3D" id="3.20.80.10">
    <property type="entry name" value="Regulatory factor, effector binding domain"/>
    <property type="match status" value="1"/>
</dbReference>
<dbReference type="Pfam" id="PF06445">
    <property type="entry name" value="GyrI-like"/>
    <property type="match status" value="1"/>
</dbReference>
<protein>
    <submittedName>
        <fullName evidence="5">AraC family transcriptional regulator</fullName>
    </submittedName>
</protein>
<dbReference type="PRINTS" id="PR00032">
    <property type="entry name" value="HTHARAC"/>
</dbReference>
<keyword evidence="2" id="KW-0238">DNA-binding</keyword>
<evidence type="ECO:0000256" key="2">
    <source>
        <dbReference type="ARBA" id="ARBA00023125"/>
    </source>
</evidence>
<evidence type="ECO:0000313" key="6">
    <source>
        <dbReference type="Proteomes" id="UP000469523"/>
    </source>
</evidence>
<keyword evidence="3" id="KW-0804">Transcription</keyword>
<dbReference type="Proteomes" id="UP000469523">
    <property type="component" value="Unassembled WGS sequence"/>
</dbReference>
<evidence type="ECO:0000256" key="3">
    <source>
        <dbReference type="ARBA" id="ARBA00023163"/>
    </source>
</evidence>
<dbReference type="PANTHER" id="PTHR47504:SF5">
    <property type="entry name" value="RIGHT ORIGIN-BINDING PROTEIN"/>
    <property type="match status" value="1"/>
</dbReference>
<reference evidence="5 6" key="1">
    <citation type="submission" date="2019-09" db="EMBL/GenBank/DDBJ databases">
        <title>In-depth cultivation of the pig gut microbiome towards novel bacterial diversity and tailored functional studies.</title>
        <authorList>
            <person name="Wylensek D."/>
            <person name="Hitch T.C.A."/>
            <person name="Clavel T."/>
        </authorList>
    </citation>
    <scope>NUCLEOTIDE SEQUENCE [LARGE SCALE GENOMIC DNA]</scope>
    <source>
        <strain evidence="5 6">WCA3-693-APC-4?</strain>
    </source>
</reference>
<dbReference type="AlphaFoldDB" id="A0A6N7XJE0"/>
<evidence type="ECO:0000259" key="4">
    <source>
        <dbReference type="PROSITE" id="PS01124"/>
    </source>
</evidence>
<dbReference type="SUPFAM" id="SSF46689">
    <property type="entry name" value="Homeodomain-like"/>
    <property type="match status" value="2"/>
</dbReference>
<dbReference type="SMART" id="SM00871">
    <property type="entry name" value="AraC_E_bind"/>
    <property type="match status" value="1"/>
</dbReference>
<evidence type="ECO:0000313" key="5">
    <source>
        <dbReference type="EMBL" id="MSU00882.1"/>
    </source>
</evidence>
<dbReference type="InterPro" id="IPR029442">
    <property type="entry name" value="GyrI-like"/>
</dbReference>
<dbReference type="InterPro" id="IPR011256">
    <property type="entry name" value="Reg_factor_effector_dom_sf"/>
</dbReference>
<dbReference type="InterPro" id="IPR020449">
    <property type="entry name" value="Tscrpt_reg_AraC-type_HTH"/>
</dbReference>
<dbReference type="GO" id="GO:0003700">
    <property type="term" value="F:DNA-binding transcription factor activity"/>
    <property type="evidence" value="ECO:0007669"/>
    <property type="project" value="InterPro"/>
</dbReference>
<proteinExistence type="predicted"/>
<dbReference type="InterPro" id="IPR018060">
    <property type="entry name" value="HTH_AraC"/>
</dbReference>
<dbReference type="PROSITE" id="PS01124">
    <property type="entry name" value="HTH_ARAC_FAMILY_2"/>
    <property type="match status" value="1"/>
</dbReference>
<sequence length="293" mass="33820">MEWIERVNNVVNYIEENIDKEISYDEIAKLAVCSVYNFQRMFSYIANQSLSEYIRNRRLTLAAFDILNTRENIIDIALKYGYNSQDAFTRAFRRFHGVLPSKVRTEVVSLRTCPKISFQITITGGNHMNYQIEQWAAFTISGIRKRIETEKAFQVVPKIWQTAGNDGTMNRLFELLSQADMRPVGLLGVSAGGQWGDSEEMDYYLGVTTYVDVPECTKVITPEDMDELQLPKATWVIIEANGELPDSIQNVYKNFYTEWLPNSGYDLDDLPVIECYLQDNRQEVWIAIKPICK</sequence>
<dbReference type="InterPro" id="IPR018062">
    <property type="entry name" value="HTH_AraC-typ_CS"/>
</dbReference>
<dbReference type="InterPro" id="IPR010499">
    <property type="entry name" value="AraC_E-bd"/>
</dbReference>
<dbReference type="SUPFAM" id="SSF55136">
    <property type="entry name" value="Probable bacterial effector-binding domain"/>
    <property type="match status" value="1"/>
</dbReference>
<dbReference type="EMBL" id="VUNQ01000008">
    <property type="protein sequence ID" value="MSU00882.1"/>
    <property type="molecule type" value="Genomic_DNA"/>
</dbReference>
<gene>
    <name evidence="5" type="ORF">FYJ83_05300</name>
</gene>
<dbReference type="Gene3D" id="1.10.10.60">
    <property type="entry name" value="Homeodomain-like"/>
    <property type="match status" value="2"/>
</dbReference>